<name>A0A3P1B4M6_9FLAO</name>
<feature type="domain" description="NERD" evidence="1">
    <location>
        <begin position="24"/>
        <end position="140"/>
    </location>
</feature>
<dbReference type="GO" id="GO:0005694">
    <property type="term" value="C:chromosome"/>
    <property type="evidence" value="ECO:0007669"/>
    <property type="project" value="InterPro"/>
</dbReference>
<dbReference type="Pfam" id="PF08378">
    <property type="entry name" value="NERD"/>
    <property type="match status" value="1"/>
</dbReference>
<dbReference type="InterPro" id="IPR011528">
    <property type="entry name" value="NERD"/>
</dbReference>
<dbReference type="SUPFAM" id="SSF57783">
    <property type="entry name" value="Zinc beta-ribbon"/>
    <property type="match status" value="1"/>
</dbReference>
<dbReference type="OrthoDB" id="9813328at2"/>
<protein>
    <submittedName>
        <fullName evidence="2">NERD domain-containing protein</fullName>
    </submittedName>
</protein>
<dbReference type="InterPro" id="IPR013498">
    <property type="entry name" value="Topo_IA_Znf"/>
</dbReference>
<accession>A0A3P1B4M6</accession>
<evidence type="ECO:0000313" key="2">
    <source>
        <dbReference type="EMBL" id="RRA96097.1"/>
    </source>
</evidence>
<dbReference type="PROSITE" id="PS50965">
    <property type="entry name" value="NERD"/>
    <property type="match status" value="1"/>
</dbReference>
<dbReference type="RefSeq" id="WP_124898658.1">
    <property type="nucleotide sequence ID" value="NZ_RQTJ01000005.1"/>
</dbReference>
<comment type="caution">
    <text evidence="2">The sequence shown here is derived from an EMBL/GenBank/DDBJ whole genome shotgun (WGS) entry which is preliminary data.</text>
</comment>
<gene>
    <name evidence="2" type="ORF">EG242_04215</name>
</gene>
<evidence type="ECO:0000313" key="3">
    <source>
        <dbReference type="Proteomes" id="UP000268372"/>
    </source>
</evidence>
<dbReference type="Pfam" id="PF01396">
    <property type="entry name" value="Zn_ribbon_Top1"/>
    <property type="match status" value="1"/>
</dbReference>
<dbReference type="EMBL" id="RQTJ01000005">
    <property type="protein sequence ID" value="RRA96097.1"/>
    <property type="molecule type" value="Genomic_DNA"/>
</dbReference>
<sequence>MELFILVLIIVPAIFWVFYKAKIKGVIGEKTISSILYFLGNSKYKVINNVVIKNDEVTSQIDHIVISNYGIFVIETKNFKGWIVGGEKSEFWTQIIFKYKKKFYNPLLQNSGHIKALKKCLVDYPHIKYYSIIVFSNNAEIKVNTSQDVINSSQLLRTIKKYSDINLTETEKEKITKKIKSSNLIDSYDKRQHIKSIKKRINHREKSIVANKCPSCGCDLIKRKGKFGFFLGCASYPKCRFIRNI</sequence>
<reference evidence="2 3" key="1">
    <citation type="submission" date="2018-11" db="EMBL/GenBank/DDBJ databases">
        <title>Flavobacterium sp. nov., YIM 102796 draft genome.</title>
        <authorList>
            <person name="Li G."/>
            <person name="Jiang Y."/>
        </authorList>
    </citation>
    <scope>NUCLEOTIDE SEQUENCE [LARGE SCALE GENOMIC DNA]</scope>
    <source>
        <strain evidence="2 3">YIM 102796</strain>
    </source>
</reference>
<proteinExistence type="predicted"/>
<dbReference type="Gene3D" id="3.30.65.10">
    <property type="entry name" value="Bacterial Topoisomerase I, domain 1"/>
    <property type="match status" value="1"/>
</dbReference>
<dbReference type="AlphaFoldDB" id="A0A3P1B4M6"/>
<dbReference type="GO" id="GO:0003916">
    <property type="term" value="F:DNA topoisomerase activity"/>
    <property type="evidence" value="ECO:0007669"/>
    <property type="project" value="InterPro"/>
</dbReference>
<organism evidence="2 3">
    <name type="scientific">Paenimyroides viscosum</name>
    <dbReference type="NCBI Taxonomy" id="2488729"/>
    <lineage>
        <taxon>Bacteria</taxon>
        <taxon>Pseudomonadati</taxon>
        <taxon>Bacteroidota</taxon>
        <taxon>Flavobacteriia</taxon>
        <taxon>Flavobacteriales</taxon>
        <taxon>Flavobacteriaceae</taxon>
        <taxon>Paenimyroides</taxon>
    </lineage>
</organism>
<keyword evidence="3" id="KW-1185">Reference proteome</keyword>
<evidence type="ECO:0000259" key="1">
    <source>
        <dbReference type="PROSITE" id="PS50965"/>
    </source>
</evidence>
<dbReference type="GO" id="GO:0003677">
    <property type="term" value="F:DNA binding"/>
    <property type="evidence" value="ECO:0007669"/>
    <property type="project" value="InterPro"/>
</dbReference>
<dbReference type="GO" id="GO:0006265">
    <property type="term" value="P:DNA topological change"/>
    <property type="evidence" value="ECO:0007669"/>
    <property type="project" value="InterPro"/>
</dbReference>
<dbReference type="Proteomes" id="UP000268372">
    <property type="component" value="Unassembled WGS sequence"/>
</dbReference>